<comment type="caution">
    <text evidence="4">The sequence shown here is derived from an EMBL/GenBank/DDBJ whole genome shotgun (WGS) entry which is preliminary data.</text>
</comment>
<dbReference type="EMBL" id="JACHLR010000025">
    <property type="protein sequence ID" value="MBB4860566.1"/>
    <property type="molecule type" value="Genomic_DNA"/>
</dbReference>
<dbReference type="InterPro" id="IPR003329">
    <property type="entry name" value="Cytidylyl_trans"/>
</dbReference>
<dbReference type="NCBIfam" id="NF003952">
    <property type="entry name" value="PRK05450.1-5"/>
    <property type="match status" value="1"/>
</dbReference>
<gene>
    <name evidence="4" type="ORF">HNO88_003910</name>
</gene>
<dbReference type="EC" id="2.7.7.38" evidence="4"/>
<dbReference type="GO" id="GO:0005829">
    <property type="term" value="C:cytosol"/>
    <property type="evidence" value="ECO:0007669"/>
    <property type="project" value="TreeGrafter"/>
</dbReference>
<evidence type="ECO:0000256" key="3">
    <source>
        <dbReference type="ARBA" id="ARBA00022985"/>
    </source>
</evidence>
<dbReference type="GO" id="GO:0008690">
    <property type="term" value="F:3-deoxy-manno-octulosonate cytidylyltransferase activity"/>
    <property type="evidence" value="ECO:0007669"/>
    <property type="project" value="UniProtKB-EC"/>
</dbReference>
<organism evidence="4 5">
    <name type="scientific">Novosphingobium chloroacetimidivorans</name>
    <dbReference type="NCBI Taxonomy" id="1428314"/>
    <lineage>
        <taxon>Bacteria</taxon>
        <taxon>Pseudomonadati</taxon>
        <taxon>Pseudomonadota</taxon>
        <taxon>Alphaproteobacteria</taxon>
        <taxon>Sphingomonadales</taxon>
        <taxon>Sphingomonadaceae</taxon>
        <taxon>Novosphingobium</taxon>
    </lineage>
</organism>
<dbReference type="InterPro" id="IPR029044">
    <property type="entry name" value="Nucleotide-diphossugar_trans"/>
</dbReference>
<reference evidence="4 5" key="1">
    <citation type="submission" date="2020-08" db="EMBL/GenBank/DDBJ databases">
        <title>Functional genomics of gut bacteria from endangered species of beetles.</title>
        <authorList>
            <person name="Carlos-Shanley C."/>
        </authorList>
    </citation>
    <scope>NUCLEOTIDE SEQUENCE [LARGE SCALE GENOMIC DNA]</scope>
    <source>
        <strain evidence="4 5">S00245</strain>
    </source>
</reference>
<dbReference type="RefSeq" id="WP_184249626.1">
    <property type="nucleotide sequence ID" value="NZ_JACHLR010000025.1"/>
</dbReference>
<dbReference type="PANTHER" id="PTHR42866">
    <property type="entry name" value="3-DEOXY-MANNO-OCTULOSONATE CYTIDYLYLTRANSFERASE"/>
    <property type="match status" value="1"/>
</dbReference>
<protein>
    <submittedName>
        <fullName evidence="4">3-deoxy-manno-octulosonate cytidylyltransferase (CMP-KDO synthetase)</fullName>
        <ecNumber evidence="4">2.7.7.38</ecNumber>
    </submittedName>
</protein>
<keyword evidence="1 4" id="KW-0808">Transferase</keyword>
<dbReference type="GO" id="GO:0009103">
    <property type="term" value="P:lipopolysaccharide biosynthetic process"/>
    <property type="evidence" value="ECO:0007669"/>
    <property type="project" value="UniProtKB-KW"/>
</dbReference>
<dbReference type="AlphaFoldDB" id="A0A7W7KDT7"/>
<keyword evidence="3" id="KW-0448">Lipopolysaccharide biosynthesis</keyword>
<evidence type="ECO:0000256" key="1">
    <source>
        <dbReference type="ARBA" id="ARBA00022679"/>
    </source>
</evidence>
<dbReference type="Pfam" id="PF02348">
    <property type="entry name" value="CTP_transf_3"/>
    <property type="match status" value="1"/>
</dbReference>
<dbReference type="PANTHER" id="PTHR42866:SF2">
    <property type="entry name" value="3-DEOXY-MANNO-OCTULOSONATE CYTIDYLYLTRANSFERASE, MITOCHONDRIAL"/>
    <property type="match status" value="1"/>
</dbReference>
<sequence length="273" mass="29204">MPEVANDLIVVPARFGSTRLPGKPLLPIAGRSLLERVVAVARAAADQVGRCDVVVATDDARIAEHARAIGSEVAMTEAALNSGSARACAAARARPSVPAFVINLQGDAPFVPPAVVSGLLTTLRSSDADVATPVYRLSWERLDRLRQHKETSPFSGTTCVRDEHGRALWFSKTILPAIRDEAALRAAGPLSPVWQHLGLYGYRMGALDWFAAAPQSRYERLEGLEQLRFLEGGKTIATIEVEQPLHAMSGIDTPADLALAEAAIAQWGDPFPG</sequence>
<evidence type="ECO:0000313" key="4">
    <source>
        <dbReference type="EMBL" id="MBB4860566.1"/>
    </source>
</evidence>
<keyword evidence="2 4" id="KW-0548">Nucleotidyltransferase</keyword>
<name>A0A7W7KDT7_9SPHN</name>
<dbReference type="SUPFAM" id="SSF53448">
    <property type="entry name" value="Nucleotide-diphospho-sugar transferases"/>
    <property type="match status" value="1"/>
</dbReference>
<keyword evidence="5" id="KW-1185">Reference proteome</keyword>
<dbReference type="Proteomes" id="UP000555448">
    <property type="component" value="Unassembled WGS sequence"/>
</dbReference>
<evidence type="ECO:0000256" key="2">
    <source>
        <dbReference type="ARBA" id="ARBA00022695"/>
    </source>
</evidence>
<evidence type="ECO:0000313" key="5">
    <source>
        <dbReference type="Proteomes" id="UP000555448"/>
    </source>
</evidence>
<proteinExistence type="predicted"/>
<accession>A0A7W7KDT7</accession>
<dbReference type="Gene3D" id="3.90.550.10">
    <property type="entry name" value="Spore Coat Polysaccharide Biosynthesis Protein SpsA, Chain A"/>
    <property type="match status" value="1"/>
</dbReference>